<gene>
    <name evidence="2" type="ORF">VTL71DRAFT_12087</name>
</gene>
<dbReference type="EMBL" id="JAZHXI010000004">
    <property type="protein sequence ID" value="KAL2072744.1"/>
    <property type="molecule type" value="Genomic_DNA"/>
</dbReference>
<keyword evidence="3" id="KW-1185">Reference proteome</keyword>
<evidence type="ECO:0000313" key="2">
    <source>
        <dbReference type="EMBL" id="KAL2072744.1"/>
    </source>
</evidence>
<evidence type="ECO:0000256" key="1">
    <source>
        <dbReference type="SAM" id="MobiDB-lite"/>
    </source>
</evidence>
<feature type="compositionally biased region" description="Acidic residues" evidence="1">
    <location>
        <begin position="561"/>
        <end position="585"/>
    </location>
</feature>
<feature type="compositionally biased region" description="Basic and acidic residues" evidence="1">
    <location>
        <begin position="29"/>
        <end position="42"/>
    </location>
</feature>
<accession>A0ABR4CRY4</accession>
<reference evidence="2 3" key="1">
    <citation type="journal article" date="2024" name="Commun. Biol.">
        <title>Comparative genomic analysis of thermophilic fungi reveals convergent evolutionary adaptations and gene losses.</title>
        <authorList>
            <person name="Steindorff A.S."/>
            <person name="Aguilar-Pontes M.V."/>
            <person name="Robinson A.J."/>
            <person name="Andreopoulos B."/>
            <person name="LaButti K."/>
            <person name="Kuo A."/>
            <person name="Mondo S."/>
            <person name="Riley R."/>
            <person name="Otillar R."/>
            <person name="Haridas S."/>
            <person name="Lipzen A."/>
            <person name="Grimwood J."/>
            <person name="Schmutz J."/>
            <person name="Clum A."/>
            <person name="Reid I.D."/>
            <person name="Moisan M.C."/>
            <person name="Butler G."/>
            <person name="Nguyen T.T.M."/>
            <person name="Dewar K."/>
            <person name="Conant G."/>
            <person name="Drula E."/>
            <person name="Henrissat B."/>
            <person name="Hansel C."/>
            <person name="Singer S."/>
            <person name="Hutchinson M.I."/>
            <person name="de Vries R.P."/>
            <person name="Natvig D.O."/>
            <person name="Powell A.J."/>
            <person name="Tsang A."/>
            <person name="Grigoriev I.V."/>
        </authorList>
    </citation>
    <scope>NUCLEOTIDE SEQUENCE [LARGE SCALE GENOMIC DNA]</scope>
    <source>
        <strain evidence="2 3">CBS 494.80</strain>
    </source>
</reference>
<protein>
    <submittedName>
        <fullName evidence="2">Uncharacterized protein</fullName>
    </submittedName>
</protein>
<organism evidence="2 3">
    <name type="scientific">Oculimacula yallundae</name>
    <dbReference type="NCBI Taxonomy" id="86028"/>
    <lineage>
        <taxon>Eukaryota</taxon>
        <taxon>Fungi</taxon>
        <taxon>Dikarya</taxon>
        <taxon>Ascomycota</taxon>
        <taxon>Pezizomycotina</taxon>
        <taxon>Leotiomycetes</taxon>
        <taxon>Helotiales</taxon>
        <taxon>Ploettnerulaceae</taxon>
        <taxon>Oculimacula</taxon>
    </lineage>
</organism>
<sequence length="599" mass="67612">MDQSIPNNDGHVNVRPEWLPTLTPSTDPKPSKETEPEPKSERVLSPPPTQLHTDILSVSRSGNLLVTNITKYLSTLPHPIEIVEELVAVSAVTSSLLLSLHSSLLRFQHLNLSSTLSFIQPLCHDILFAFKLLSDRVQEAKRMRVFEPNDVGLVRLPRAAWTLVLGTEAKVASLRSRLFVEKYRVRVLIEAVVYEGLRTLGKDGRSKKEEDEWRSLKKMVPLVAERLVGVQRDYTPRLMRLRGLVVDENLLLPEPVVRGVTVRNVVVSERPVPVPSPAPTPAVEATPVIEAEAETKEEPLDEKAALKPSHSSLSLASSTTAIETPDTDIKYETWVLRYNQPHKYLASRTSVFGIPLLSKHTYSKKTFYTRPISSSTTEISNLLTNCLGSKSPADHKSTFTKKVLSMPNAAQREIQALIEARQIACSSEKASRRWEVIGFMERNRRNISQKQRWWKKKVFVEWVLVLRGVTRDCDERVVQTNYTNPWKAEDEAREARENPVVPVVVPEAVVPVVEVKVEKPVQTQQGIVLRHVENRRALSIEEAEIKMSEIISDLFIQNEGFDTDSEDEDEESDEDEEQGEDEVEIEIARPVEKSTCGTV</sequence>
<dbReference type="Proteomes" id="UP001595075">
    <property type="component" value="Unassembled WGS sequence"/>
</dbReference>
<evidence type="ECO:0000313" key="3">
    <source>
        <dbReference type="Proteomes" id="UP001595075"/>
    </source>
</evidence>
<feature type="region of interest" description="Disordered" evidence="1">
    <location>
        <begin position="557"/>
        <end position="599"/>
    </location>
</feature>
<feature type="region of interest" description="Disordered" evidence="1">
    <location>
        <begin position="1"/>
        <end position="51"/>
    </location>
</feature>
<proteinExistence type="predicted"/>
<comment type="caution">
    <text evidence="2">The sequence shown here is derived from an EMBL/GenBank/DDBJ whole genome shotgun (WGS) entry which is preliminary data.</text>
</comment>
<name>A0ABR4CRY4_9HELO</name>